<gene>
    <name evidence="2" type="ORF">Asi03nite_70130</name>
</gene>
<dbReference type="PANTHER" id="PTHR43546:SF3">
    <property type="entry name" value="UPF0173 METAL-DEPENDENT HYDROLASE MJ1163"/>
    <property type="match status" value="1"/>
</dbReference>
<dbReference type="InterPro" id="IPR036866">
    <property type="entry name" value="RibonucZ/Hydroxyglut_hydro"/>
</dbReference>
<evidence type="ECO:0000313" key="3">
    <source>
        <dbReference type="Proteomes" id="UP000629619"/>
    </source>
</evidence>
<reference evidence="2" key="1">
    <citation type="submission" date="2021-01" db="EMBL/GenBank/DDBJ databases">
        <title>Whole genome shotgun sequence of Actinoplanes siamensis NBRC 109076.</title>
        <authorList>
            <person name="Komaki H."/>
            <person name="Tamura T."/>
        </authorList>
    </citation>
    <scope>NUCLEOTIDE SEQUENCE</scope>
    <source>
        <strain evidence="2">NBRC 109076</strain>
    </source>
</reference>
<dbReference type="PANTHER" id="PTHR43546">
    <property type="entry name" value="UPF0173 METAL-DEPENDENT HYDROLASE MJ1163-RELATED"/>
    <property type="match status" value="1"/>
</dbReference>
<dbReference type="Proteomes" id="UP000629619">
    <property type="component" value="Unassembled WGS sequence"/>
</dbReference>
<accession>A0A919TQ42</accession>
<dbReference type="InterPro" id="IPR001279">
    <property type="entry name" value="Metallo-B-lactamas"/>
</dbReference>
<dbReference type="Gene3D" id="3.60.15.10">
    <property type="entry name" value="Ribonuclease Z/Hydroxyacylglutathione hydrolase-like"/>
    <property type="match status" value="1"/>
</dbReference>
<dbReference type="EMBL" id="BOMW01000088">
    <property type="protein sequence ID" value="GIF09475.1"/>
    <property type="molecule type" value="Genomic_DNA"/>
</dbReference>
<dbReference type="SUPFAM" id="SSF56281">
    <property type="entry name" value="Metallo-hydrolase/oxidoreductase"/>
    <property type="match status" value="1"/>
</dbReference>
<dbReference type="AlphaFoldDB" id="A0A919TQ42"/>
<name>A0A919TQ42_9ACTN</name>
<organism evidence="2 3">
    <name type="scientific">Actinoplanes siamensis</name>
    <dbReference type="NCBI Taxonomy" id="1223317"/>
    <lineage>
        <taxon>Bacteria</taxon>
        <taxon>Bacillati</taxon>
        <taxon>Actinomycetota</taxon>
        <taxon>Actinomycetes</taxon>
        <taxon>Micromonosporales</taxon>
        <taxon>Micromonosporaceae</taxon>
        <taxon>Actinoplanes</taxon>
    </lineage>
</organism>
<dbReference type="RefSeq" id="WP_203684780.1">
    <property type="nucleotide sequence ID" value="NZ_BOMW01000088.1"/>
</dbReference>
<dbReference type="SMART" id="SM00849">
    <property type="entry name" value="Lactamase_B"/>
    <property type="match status" value="1"/>
</dbReference>
<comment type="caution">
    <text evidence="2">The sequence shown here is derived from an EMBL/GenBank/DDBJ whole genome shotgun (WGS) entry which is preliminary data.</text>
</comment>
<evidence type="ECO:0000313" key="2">
    <source>
        <dbReference type="EMBL" id="GIF09475.1"/>
    </source>
</evidence>
<dbReference type="Pfam" id="PF13483">
    <property type="entry name" value="Lactamase_B_3"/>
    <property type="match status" value="1"/>
</dbReference>
<dbReference type="InterPro" id="IPR050114">
    <property type="entry name" value="UPF0173_UPF0282_UlaG_hydrolase"/>
</dbReference>
<feature type="domain" description="Metallo-beta-lactamase" evidence="1">
    <location>
        <begin position="7"/>
        <end position="174"/>
    </location>
</feature>
<protein>
    <submittedName>
        <fullName evidence="2">MBL fold metallo-hydrolase</fullName>
    </submittedName>
</protein>
<proteinExistence type="predicted"/>
<evidence type="ECO:0000259" key="1">
    <source>
        <dbReference type="SMART" id="SM00849"/>
    </source>
</evidence>
<sequence>MELIKHGHACVTLEQDGRRLVIDPGGLTPEDAFAGADAALITHEHFDHFSGERLAAALDANPALEVWTHASVAGAFDGDPARVHVVGEGDAFIANGFDIRVYGKWHAELHPDIPRVPNVGFLVDGTVFHPGDALTVPCVPVRTLLLPVHGPWSRVADLIDWVREVKPQQTIGVHDGALNQVGLTMLGNFLGEQGPVPTGASYTHLTAGQSHHLT</sequence>
<keyword evidence="3" id="KW-1185">Reference proteome</keyword>